<evidence type="ECO:0000313" key="2">
    <source>
        <dbReference type="Proteomes" id="UP001359485"/>
    </source>
</evidence>
<evidence type="ECO:0000313" key="1">
    <source>
        <dbReference type="EMBL" id="KAK6638334.1"/>
    </source>
</evidence>
<dbReference type="Proteomes" id="UP001359485">
    <property type="component" value="Unassembled WGS sequence"/>
</dbReference>
<organism evidence="1 2">
    <name type="scientific">Polyplax serrata</name>
    <name type="common">Common mouse louse</name>
    <dbReference type="NCBI Taxonomy" id="468196"/>
    <lineage>
        <taxon>Eukaryota</taxon>
        <taxon>Metazoa</taxon>
        <taxon>Ecdysozoa</taxon>
        <taxon>Arthropoda</taxon>
        <taxon>Hexapoda</taxon>
        <taxon>Insecta</taxon>
        <taxon>Pterygota</taxon>
        <taxon>Neoptera</taxon>
        <taxon>Paraneoptera</taxon>
        <taxon>Psocodea</taxon>
        <taxon>Troctomorpha</taxon>
        <taxon>Phthiraptera</taxon>
        <taxon>Anoplura</taxon>
        <taxon>Polyplacidae</taxon>
        <taxon>Polyplax</taxon>
    </lineage>
</organism>
<name>A0ABR1BB41_POLSC</name>
<keyword evidence="2" id="KW-1185">Reference proteome</keyword>
<reference evidence="1 2" key="1">
    <citation type="submission" date="2023-09" db="EMBL/GenBank/DDBJ databases">
        <title>Genomes of two closely related lineages of the louse Polyplax serrata with different host specificities.</title>
        <authorList>
            <person name="Martinu J."/>
            <person name="Tarabai H."/>
            <person name="Stefka J."/>
            <person name="Hypsa V."/>
        </authorList>
    </citation>
    <scope>NUCLEOTIDE SEQUENCE [LARGE SCALE GENOMIC DNA]</scope>
    <source>
        <strain evidence="1">98ZLc_SE</strain>
    </source>
</reference>
<gene>
    <name evidence="1" type="ORF">RUM44_008763</name>
</gene>
<accession>A0ABR1BB41</accession>
<protein>
    <submittedName>
        <fullName evidence="1">Uncharacterized protein</fullName>
    </submittedName>
</protein>
<proteinExistence type="predicted"/>
<sequence length="102" mass="11695">MIYCKSPSGYQSNPWRMDKPEQDQFLPDIINMYFALVYSTSPRGQREEIPAELISGHKIRFNLPNTSIIYESANLVARTVPDVLPPSIRPELKFLIKPLVSD</sequence>
<dbReference type="EMBL" id="JAWJWF010000002">
    <property type="protein sequence ID" value="KAK6638334.1"/>
    <property type="molecule type" value="Genomic_DNA"/>
</dbReference>
<comment type="caution">
    <text evidence="1">The sequence shown here is derived from an EMBL/GenBank/DDBJ whole genome shotgun (WGS) entry which is preliminary data.</text>
</comment>